<evidence type="ECO:0000256" key="1">
    <source>
        <dbReference type="SAM" id="SignalP"/>
    </source>
</evidence>
<accession>A0A2M4CAH9</accession>
<dbReference type="AlphaFoldDB" id="A0A2M4CAH9"/>
<keyword evidence="1" id="KW-0732">Signal</keyword>
<organism evidence="2">
    <name type="scientific">Anopheles marajoara</name>
    <dbReference type="NCBI Taxonomy" id="58244"/>
    <lineage>
        <taxon>Eukaryota</taxon>
        <taxon>Metazoa</taxon>
        <taxon>Ecdysozoa</taxon>
        <taxon>Arthropoda</taxon>
        <taxon>Hexapoda</taxon>
        <taxon>Insecta</taxon>
        <taxon>Pterygota</taxon>
        <taxon>Neoptera</taxon>
        <taxon>Endopterygota</taxon>
        <taxon>Diptera</taxon>
        <taxon>Nematocera</taxon>
        <taxon>Culicoidea</taxon>
        <taxon>Culicidae</taxon>
        <taxon>Anophelinae</taxon>
        <taxon>Anopheles</taxon>
    </lineage>
</organism>
<sequence length="87" mass="9668">MLHYIALLITCLQHLSIFSSFASRPIAQFTADGPGVATQHSGRRWWRRRAGSASQRSNRCRWWAADDRGGPFAEPRDTLLIGSAPAS</sequence>
<proteinExistence type="predicted"/>
<reference evidence="2" key="1">
    <citation type="submission" date="2018-01" db="EMBL/GenBank/DDBJ databases">
        <title>An insight into the sialome of Amazonian anophelines.</title>
        <authorList>
            <person name="Ribeiro J.M."/>
            <person name="Scarpassa V."/>
            <person name="Calvo E."/>
        </authorList>
    </citation>
    <scope>NUCLEOTIDE SEQUENCE</scope>
    <source>
        <tissue evidence="2">Salivary glands</tissue>
    </source>
</reference>
<evidence type="ECO:0000313" key="2">
    <source>
        <dbReference type="EMBL" id="MBW62235.1"/>
    </source>
</evidence>
<name>A0A2M4CAH9_9DIPT</name>
<feature type="signal peptide" evidence="1">
    <location>
        <begin position="1"/>
        <end position="22"/>
    </location>
</feature>
<dbReference type="EMBL" id="GGFJ01013094">
    <property type="protein sequence ID" value="MBW62235.1"/>
    <property type="molecule type" value="Transcribed_RNA"/>
</dbReference>
<feature type="chain" id="PRO_5014863130" evidence="1">
    <location>
        <begin position="23"/>
        <end position="87"/>
    </location>
</feature>
<protein>
    <submittedName>
        <fullName evidence="2">Putative secreted protein</fullName>
    </submittedName>
</protein>